<dbReference type="AlphaFoldDB" id="A0A450ZVH7"/>
<keyword evidence="1" id="KW-0472">Membrane</keyword>
<dbReference type="InterPro" id="IPR029063">
    <property type="entry name" value="SAM-dependent_MTases_sf"/>
</dbReference>
<evidence type="ECO:0000256" key="1">
    <source>
        <dbReference type="SAM" id="Phobius"/>
    </source>
</evidence>
<evidence type="ECO:0000313" key="4">
    <source>
        <dbReference type="EMBL" id="VFK57822.1"/>
    </source>
</evidence>
<protein>
    <submittedName>
        <fullName evidence="4">Methyltransferase domain-containing protein</fullName>
    </submittedName>
</protein>
<feature type="domain" description="Methyltransferase" evidence="2">
    <location>
        <begin position="54"/>
        <end position="160"/>
    </location>
</feature>
<sequence length="242" mass="26858">MSDIKKHYHRVEAWENFWSTLTGEPAEVVWNVSHDKAVAVDFERFRNLIALNKLPLVDVGCGDGTQTIFFAEHVESVIGVDGSSSAIEIARSRTTKSNLDYAVLNIMDKESCQSFYERIGDANIYMRGVLAQILPQDRPAVLGNLRLLMGMKGYLFLSDLLPENEAYFASLIEKEGMPSGFARVLQHGIAPEGIGQEDIDILFSPEKFKIMEQGRHVINTVIPLAAGGFAQVPALYLIVKAL</sequence>
<evidence type="ECO:0000313" key="3">
    <source>
        <dbReference type="EMBL" id="VFK54602.1"/>
    </source>
</evidence>
<gene>
    <name evidence="5" type="ORF">BECKTUN1418D_GA0071000_11112</name>
    <name evidence="4" type="ORF">BECKTUN1418E_GA0071001_104715</name>
    <name evidence="3" type="ORF">BECKTUN1418F_GA0071002_104815</name>
</gene>
<dbReference type="GO" id="GO:0008168">
    <property type="term" value="F:methyltransferase activity"/>
    <property type="evidence" value="ECO:0007669"/>
    <property type="project" value="UniProtKB-KW"/>
</dbReference>
<keyword evidence="4" id="KW-0489">Methyltransferase</keyword>
<keyword evidence="4" id="KW-0808">Transferase</keyword>
<evidence type="ECO:0000313" key="5">
    <source>
        <dbReference type="EMBL" id="VFK59896.1"/>
    </source>
</evidence>
<dbReference type="Pfam" id="PF13847">
    <property type="entry name" value="Methyltransf_31"/>
    <property type="match status" value="1"/>
</dbReference>
<dbReference type="GO" id="GO:0032259">
    <property type="term" value="P:methylation"/>
    <property type="evidence" value="ECO:0007669"/>
    <property type="project" value="UniProtKB-KW"/>
</dbReference>
<dbReference type="EMBL" id="CAADFY010000048">
    <property type="protein sequence ID" value="VFK54602.1"/>
    <property type="molecule type" value="Genomic_DNA"/>
</dbReference>
<reference evidence="4" key="1">
    <citation type="submission" date="2019-02" db="EMBL/GenBank/DDBJ databases">
        <authorList>
            <person name="Gruber-Vodicka R. H."/>
            <person name="Seah K. B. B."/>
        </authorList>
    </citation>
    <scope>NUCLEOTIDE SEQUENCE</scope>
    <source>
        <strain evidence="5">BECK_BY1</strain>
        <strain evidence="4">BECK_BY2</strain>
        <strain evidence="3">BECK_BY3</strain>
    </source>
</reference>
<accession>A0A450ZVH7</accession>
<organism evidence="4">
    <name type="scientific">Candidatus Kentrum sp. TUN</name>
    <dbReference type="NCBI Taxonomy" id="2126343"/>
    <lineage>
        <taxon>Bacteria</taxon>
        <taxon>Pseudomonadati</taxon>
        <taxon>Pseudomonadota</taxon>
        <taxon>Gammaproteobacteria</taxon>
        <taxon>Candidatus Kentrum</taxon>
    </lineage>
</organism>
<keyword evidence="1" id="KW-1133">Transmembrane helix</keyword>
<keyword evidence="1" id="KW-0812">Transmembrane</keyword>
<dbReference type="CDD" id="cd02440">
    <property type="entry name" value="AdoMet_MTases"/>
    <property type="match status" value="1"/>
</dbReference>
<proteinExistence type="predicted"/>
<evidence type="ECO:0000259" key="2">
    <source>
        <dbReference type="Pfam" id="PF13847"/>
    </source>
</evidence>
<dbReference type="EMBL" id="CAADFV010000047">
    <property type="protein sequence ID" value="VFK57822.1"/>
    <property type="molecule type" value="Genomic_DNA"/>
</dbReference>
<feature type="transmembrane region" description="Helical" evidence="1">
    <location>
        <begin position="217"/>
        <end position="239"/>
    </location>
</feature>
<dbReference type="EMBL" id="CAADFX010000111">
    <property type="protein sequence ID" value="VFK59896.1"/>
    <property type="molecule type" value="Genomic_DNA"/>
</dbReference>
<dbReference type="SUPFAM" id="SSF53335">
    <property type="entry name" value="S-adenosyl-L-methionine-dependent methyltransferases"/>
    <property type="match status" value="1"/>
</dbReference>
<dbReference type="InterPro" id="IPR025714">
    <property type="entry name" value="Methyltranfer_dom"/>
</dbReference>
<name>A0A450ZVH7_9GAMM</name>
<dbReference type="Gene3D" id="3.40.50.150">
    <property type="entry name" value="Vaccinia Virus protein VP39"/>
    <property type="match status" value="1"/>
</dbReference>